<dbReference type="Proteomes" id="UP001301350">
    <property type="component" value="Unassembled WGS sequence"/>
</dbReference>
<evidence type="ECO:0000313" key="1">
    <source>
        <dbReference type="EMBL" id="KAK4535526.1"/>
    </source>
</evidence>
<name>A0AAV9ITY6_CYACA</name>
<reference evidence="1 2" key="1">
    <citation type="submission" date="2022-07" db="EMBL/GenBank/DDBJ databases">
        <title>Genome-wide signatures of adaptation to extreme environments.</title>
        <authorList>
            <person name="Cho C.H."/>
            <person name="Yoon H.S."/>
        </authorList>
    </citation>
    <scope>NUCLEOTIDE SEQUENCE [LARGE SCALE GENOMIC DNA]</scope>
    <source>
        <strain evidence="1 2">DBV 063 E5</strain>
    </source>
</reference>
<proteinExistence type="predicted"/>
<gene>
    <name evidence="1" type="ORF">CDCA_CDCA05G1551</name>
</gene>
<dbReference type="InterPro" id="IPR034553">
    <property type="entry name" value="TOM5_viridi"/>
</dbReference>
<protein>
    <submittedName>
        <fullName evidence="1">Uncharacterized protein</fullName>
    </submittedName>
</protein>
<evidence type="ECO:0000313" key="2">
    <source>
        <dbReference type="Proteomes" id="UP001301350"/>
    </source>
</evidence>
<keyword evidence="2" id="KW-1185">Reference proteome</keyword>
<dbReference type="EMBL" id="JANCYW010000005">
    <property type="protein sequence ID" value="KAK4535526.1"/>
    <property type="molecule type" value="Genomic_DNA"/>
</dbReference>
<organism evidence="1 2">
    <name type="scientific">Cyanidium caldarium</name>
    <name type="common">Red alga</name>
    <dbReference type="NCBI Taxonomy" id="2771"/>
    <lineage>
        <taxon>Eukaryota</taxon>
        <taxon>Rhodophyta</taxon>
        <taxon>Bangiophyceae</taxon>
        <taxon>Cyanidiales</taxon>
        <taxon>Cyanidiaceae</taxon>
        <taxon>Cyanidium</taxon>
    </lineage>
</organism>
<accession>A0AAV9ITY6</accession>
<comment type="caution">
    <text evidence="1">The sequence shown here is derived from an EMBL/GenBank/DDBJ whole genome shotgun (WGS) entry which is preliminary data.</text>
</comment>
<sequence length="47" mass="5719">MDQVRQFVRREWSTKEVRDLNLKLVRNLGLFVGAVYLFRRYGSWMAI</sequence>
<dbReference type="GO" id="GO:0005742">
    <property type="term" value="C:mitochondrial outer membrane translocase complex"/>
    <property type="evidence" value="ECO:0007669"/>
    <property type="project" value="InterPro"/>
</dbReference>
<dbReference type="AlphaFoldDB" id="A0AAV9ITY6"/>
<dbReference type="PANTHER" id="PTHR37251:SF1">
    <property type="entry name" value="MITOCHONDRIAL IMPORT RECEPTOR SUBUNIT TOM5 HOMOLOG"/>
    <property type="match status" value="1"/>
</dbReference>
<dbReference type="PANTHER" id="PTHR37251">
    <property type="entry name" value="MITOCHONDRIAL IMPORT RECEPTOR SUBUNIT TOM5 HOMOLOG"/>
    <property type="match status" value="1"/>
</dbReference>